<keyword evidence="2" id="KW-1185">Reference proteome</keyword>
<name>A0A175W8N1_9PEZI</name>
<reference evidence="1 2" key="1">
    <citation type="journal article" date="2016" name="Genome Announc.">
        <title>Genome Sequence of Madurella mycetomatis mm55, Isolated from a Human Mycetoma Case in Sudan.</title>
        <authorList>
            <person name="Smit S."/>
            <person name="Derks M.F."/>
            <person name="Bervoets S."/>
            <person name="Fahal A."/>
            <person name="van Leeuwen W."/>
            <person name="van Belkum A."/>
            <person name="van de Sande W.W."/>
        </authorList>
    </citation>
    <scope>NUCLEOTIDE SEQUENCE [LARGE SCALE GENOMIC DNA]</scope>
    <source>
        <strain evidence="2">mm55</strain>
    </source>
</reference>
<protein>
    <submittedName>
        <fullName evidence="1">Uncharacterized protein</fullName>
    </submittedName>
</protein>
<dbReference type="VEuPathDB" id="FungiDB:MMYC01_202424"/>
<dbReference type="EMBL" id="LCTW02000075">
    <property type="protein sequence ID" value="KXX79839.1"/>
    <property type="molecule type" value="Genomic_DNA"/>
</dbReference>
<evidence type="ECO:0000313" key="1">
    <source>
        <dbReference type="EMBL" id="KXX79839.1"/>
    </source>
</evidence>
<dbReference type="Proteomes" id="UP000078237">
    <property type="component" value="Unassembled WGS sequence"/>
</dbReference>
<accession>A0A175W8N1</accession>
<comment type="caution">
    <text evidence="1">The sequence shown here is derived from an EMBL/GenBank/DDBJ whole genome shotgun (WGS) entry which is preliminary data.</text>
</comment>
<dbReference type="AlphaFoldDB" id="A0A175W8N1"/>
<gene>
    <name evidence="1" type="ORF">MMYC01_202424</name>
</gene>
<sequence length="163" mass="18487">MEEFTRLDDDEAWKGEFEIIITINATFDHEASVDIDVNRSLESLLRLHLVTDEIADIRFEQLSAVLDAPLAQESSSKVATEANLSNLDRIQGHILDKLPGSLNQSTLEFVRFTLRTLITMGEEQSIPFFHPLHSLRMRFEGNVRNVGEVPDMDGIFFPCRGLV</sequence>
<proteinExistence type="predicted"/>
<organism evidence="1 2">
    <name type="scientific">Madurella mycetomatis</name>
    <dbReference type="NCBI Taxonomy" id="100816"/>
    <lineage>
        <taxon>Eukaryota</taxon>
        <taxon>Fungi</taxon>
        <taxon>Dikarya</taxon>
        <taxon>Ascomycota</taxon>
        <taxon>Pezizomycotina</taxon>
        <taxon>Sordariomycetes</taxon>
        <taxon>Sordariomycetidae</taxon>
        <taxon>Sordariales</taxon>
        <taxon>Sordariales incertae sedis</taxon>
        <taxon>Madurella</taxon>
    </lineage>
</organism>
<evidence type="ECO:0000313" key="2">
    <source>
        <dbReference type="Proteomes" id="UP000078237"/>
    </source>
</evidence>